<dbReference type="Proteomes" id="UP000030816">
    <property type="component" value="Unassembled WGS sequence"/>
</dbReference>
<sequence length="385" mass="43819">MYRELYELLKAASEAEGQRVVAKIRRGMDVETVLRQGKDSNVSGETATASHESPVLCFQELVSWTQCRAHPGNHGSQHETDQSTILTLPPRPLDAYMSLWHQDTWTQTGWTKAHIHHLIDAISSWDYLPFSLLSYHDFLQSFYSDSSQFCSPALVCAILALACHLVNEDRDDLEVLPSGWVGSTMFLDLANEKLHQDQPKGLPDIQAIGILSLYHLRRGREDRAHECADDFVAKIQEFDDPDSPVRSKGSQQYETVLDITYCGAVSLFRILLLATGKIFNIPHAITPAPASILKRLYQMMQSRDGDAALNPSERSLQLLSLQYISGKVFELTEWVYDFVESTRSNIRPSPRYVRAFYEKCLDWYKEIFAYAENDCARTPFVLFVQ</sequence>
<dbReference type="PANTHER" id="PTHR47256:SF1">
    <property type="entry name" value="ZN(II)2CYS6 TRANSCRIPTION FACTOR (EUROFUNG)"/>
    <property type="match status" value="1"/>
</dbReference>
<dbReference type="InterPro" id="IPR053187">
    <property type="entry name" value="Notoamide_regulator"/>
</dbReference>
<gene>
    <name evidence="1" type="ORF">MAM_00373</name>
</gene>
<protein>
    <submittedName>
        <fullName evidence="1">Uncharacterized protein</fullName>
    </submittedName>
</protein>
<dbReference type="GeneID" id="63734828"/>
<dbReference type="RefSeq" id="XP_040682437.1">
    <property type="nucleotide sequence ID" value="XM_040819172.1"/>
</dbReference>
<evidence type="ECO:0000313" key="1">
    <source>
        <dbReference type="EMBL" id="KHO01372.1"/>
    </source>
</evidence>
<comment type="caution">
    <text evidence="1">The sequence shown here is derived from an EMBL/GenBank/DDBJ whole genome shotgun (WGS) entry which is preliminary data.</text>
</comment>
<reference evidence="1 2" key="1">
    <citation type="journal article" date="2014" name="Proc. Natl. Acad. Sci. U.S.A.">
        <title>Trajectory and genomic determinants of fungal-pathogen speciation and host adaptation.</title>
        <authorList>
            <person name="Hu X."/>
            <person name="Xiao G."/>
            <person name="Zheng P."/>
            <person name="Shang Y."/>
            <person name="Su Y."/>
            <person name="Zhang X."/>
            <person name="Liu X."/>
            <person name="Zhan S."/>
            <person name="St Leger R.J."/>
            <person name="Wang C."/>
        </authorList>
    </citation>
    <scope>NUCLEOTIDE SEQUENCE [LARGE SCALE GENOMIC DNA]</scope>
    <source>
        <strain evidence="1 2">ARSEF 1941</strain>
    </source>
</reference>
<dbReference type="EMBL" id="AZHE01000001">
    <property type="protein sequence ID" value="KHO01372.1"/>
    <property type="molecule type" value="Genomic_DNA"/>
</dbReference>
<keyword evidence="2" id="KW-1185">Reference proteome</keyword>
<dbReference type="STRING" id="1081103.A0A0B2WYM5"/>
<dbReference type="PANTHER" id="PTHR47256">
    <property type="entry name" value="ZN(II)2CYS6 TRANSCRIPTION FACTOR (EUROFUNG)-RELATED"/>
    <property type="match status" value="1"/>
</dbReference>
<organism evidence="1 2">
    <name type="scientific">Metarhizium album (strain ARSEF 1941)</name>
    <dbReference type="NCBI Taxonomy" id="1081103"/>
    <lineage>
        <taxon>Eukaryota</taxon>
        <taxon>Fungi</taxon>
        <taxon>Dikarya</taxon>
        <taxon>Ascomycota</taxon>
        <taxon>Pezizomycotina</taxon>
        <taxon>Sordariomycetes</taxon>
        <taxon>Hypocreomycetidae</taxon>
        <taxon>Hypocreales</taxon>
        <taxon>Clavicipitaceae</taxon>
        <taxon>Metarhizium</taxon>
    </lineage>
</organism>
<dbReference type="AlphaFoldDB" id="A0A0B2WYM5"/>
<evidence type="ECO:0000313" key="2">
    <source>
        <dbReference type="Proteomes" id="UP000030816"/>
    </source>
</evidence>
<dbReference type="CDD" id="cd12148">
    <property type="entry name" value="fungal_TF_MHR"/>
    <property type="match status" value="1"/>
</dbReference>
<proteinExistence type="predicted"/>
<accession>A0A0B2WYM5</accession>
<dbReference type="HOGENOM" id="CLU_717804_0_0_1"/>
<dbReference type="OrthoDB" id="5049404at2759"/>
<name>A0A0B2WYM5_METAS</name>